<protein>
    <submittedName>
        <fullName evidence="1">Uncharacterized protein</fullName>
    </submittedName>
</protein>
<accession>A0AAV4SX10</accession>
<evidence type="ECO:0000313" key="1">
    <source>
        <dbReference type="EMBL" id="GIY37025.1"/>
    </source>
</evidence>
<dbReference type="Proteomes" id="UP001054945">
    <property type="component" value="Unassembled WGS sequence"/>
</dbReference>
<gene>
    <name evidence="1" type="ORF">CEXT_27411</name>
</gene>
<keyword evidence="2" id="KW-1185">Reference proteome</keyword>
<sequence>MRRFDGDCVSIGILMEVFLSKRHAWPIISHRQKNYKSNSQPQLHTLGTNFVPYTQAALGTGLLYGQGFPGVVGFGLPVGVYSSGQLNRALGAAGLGFHGGNYFGKQGLAKGAGGQEYGLQNGFAGLYDNKGGYGNQFIGGNSNIFSKEKIYSHNKNFGSGVKGGFELDMEFKVDTKD</sequence>
<dbReference type="AlphaFoldDB" id="A0AAV4SX10"/>
<reference evidence="1 2" key="1">
    <citation type="submission" date="2021-06" db="EMBL/GenBank/DDBJ databases">
        <title>Caerostris extrusa draft genome.</title>
        <authorList>
            <person name="Kono N."/>
            <person name="Arakawa K."/>
        </authorList>
    </citation>
    <scope>NUCLEOTIDE SEQUENCE [LARGE SCALE GENOMIC DNA]</scope>
</reference>
<comment type="caution">
    <text evidence="1">The sequence shown here is derived from an EMBL/GenBank/DDBJ whole genome shotgun (WGS) entry which is preliminary data.</text>
</comment>
<name>A0AAV4SX10_CAEEX</name>
<proteinExistence type="predicted"/>
<evidence type="ECO:0000313" key="2">
    <source>
        <dbReference type="Proteomes" id="UP001054945"/>
    </source>
</evidence>
<dbReference type="EMBL" id="BPLR01010117">
    <property type="protein sequence ID" value="GIY37025.1"/>
    <property type="molecule type" value="Genomic_DNA"/>
</dbReference>
<organism evidence="1 2">
    <name type="scientific">Caerostris extrusa</name>
    <name type="common">Bark spider</name>
    <name type="synonym">Caerostris bankana</name>
    <dbReference type="NCBI Taxonomy" id="172846"/>
    <lineage>
        <taxon>Eukaryota</taxon>
        <taxon>Metazoa</taxon>
        <taxon>Ecdysozoa</taxon>
        <taxon>Arthropoda</taxon>
        <taxon>Chelicerata</taxon>
        <taxon>Arachnida</taxon>
        <taxon>Araneae</taxon>
        <taxon>Araneomorphae</taxon>
        <taxon>Entelegynae</taxon>
        <taxon>Araneoidea</taxon>
        <taxon>Araneidae</taxon>
        <taxon>Caerostris</taxon>
    </lineage>
</organism>